<dbReference type="RefSeq" id="WP_123367919.1">
    <property type="nucleotide sequence ID" value="NZ_MOBO01000025.1"/>
</dbReference>
<comment type="caution">
    <text evidence="2">The sequence shown here is derived from an EMBL/GenBank/DDBJ whole genome shotgun (WGS) entry which is preliminary data.</text>
</comment>
<feature type="transmembrane region" description="Helical" evidence="1">
    <location>
        <begin position="48"/>
        <end position="69"/>
    </location>
</feature>
<dbReference type="AlphaFoldDB" id="A0A423J8C5"/>
<keyword evidence="1" id="KW-0812">Transmembrane</keyword>
<reference evidence="2 3" key="1">
    <citation type="submission" date="2016-10" db="EMBL/GenBank/DDBJ databases">
        <title>Comparative genome analysis of multiple Pseudomonas spp. focuses on biocontrol and plant growth promoting traits.</title>
        <authorList>
            <person name="Tao X.-Y."/>
            <person name="Taylor C.G."/>
        </authorList>
    </citation>
    <scope>NUCLEOTIDE SEQUENCE [LARGE SCALE GENOMIC DNA]</scope>
    <source>
        <strain evidence="2 3">38D4</strain>
    </source>
</reference>
<sequence>MKVWPKIKSLALLLLVSLVLNALVRLYLRLTFILTPIDTGTSLGRNMLLHQMQEILGIALASALIPALLLLFNYRLTAYGALIIGFLFCLQLPQAVALGQLLTLFWILMVIIWLARNKLRGLYHYYRAK</sequence>
<protein>
    <submittedName>
        <fullName evidence="2">Uncharacterized protein</fullName>
    </submittedName>
</protein>
<evidence type="ECO:0000313" key="3">
    <source>
        <dbReference type="Proteomes" id="UP000286351"/>
    </source>
</evidence>
<dbReference type="Proteomes" id="UP000286351">
    <property type="component" value="Unassembled WGS sequence"/>
</dbReference>
<feature type="transmembrane region" description="Helical" evidence="1">
    <location>
        <begin position="99"/>
        <end position="115"/>
    </location>
</feature>
<keyword evidence="1" id="KW-0472">Membrane</keyword>
<gene>
    <name evidence="2" type="ORF">BK664_23915</name>
</gene>
<organism evidence="2 3">
    <name type="scientific">Pseudomonas brassicacearum</name>
    <dbReference type="NCBI Taxonomy" id="930166"/>
    <lineage>
        <taxon>Bacteria</taxon>
        <taxon>Pseudomonadati</taxon>
        <taxon>Pseudomonadota</taxon>
        <taxon>Gammaproteobacteria</taxon>
        <taxon>Pseudomonadales</taxon>
        <taxon>Pseudomonadaceae</taxon>
        <taxon>Pseudomonas</taxon>
    </lineage>
</organism>
<evidence type="ECO:0000256" key="1">
    <source>
        <dbReference type="SAM" id="Phobius"/>
    </source>
</evidence>
<proteinExistence type="predicted"/>
<name>A0A423J8C5_9PSED</name>
<keyword evidence="1" id="KW-1133">Transmembrane helix</keyword>
<evidence type="ECO:0000313" key="2">
    <source>
        <dbReference type="EMBL" id="RON33941.1"/>
    </source>
</evidence>
<dbReference type="EMBL" id="MOBO01000025">
    <property type="protein sequence ID" value="RON33941.1"/>
    <property type="molecule type" value="Genomic_DNA"/>
</dbReference>
<accession>A0A423J8C5</accession>